<comment type="caution">
    <text evidence="4">The sequence shown here is derived from an EMBL/GenBank/DDBJ whole genome shotgun (WGS) entry which is preliminary data.</text>
</comment>
<feature type="transmembrane region" description="Helical" evidence="2">
    <location>
        <begin position="184"/>
        <end position="201"/>
    </location>
</feature>
<reference evidence="4 5" key="1">
    <citation type="submission" date="2014-12" db="EMBL/GenBank/DDBJ databases">
        <title>Genome sequence of Methanobrevibacter arboriphilicus DH1, DSM1125.</title>
        <authorList>
            <person name="Poehlein A."/>
            <person name="Thauer R.K."/>
            <person name="Seedorf H."/>
            <person name="Daniel R."/>
        </authorList>
    </citation>
    <scope>NUCLEOTIDE SEQUENCE [LARGE SCALE GENOMIC DNA]</scope>
    <source>
        <strain evidence="4 5">DH1</strain>
    </source>
</reference>
<feature type="transmembrane region" description="Helical" evidence="2">
    <location>
        <begin position="207"/>
        <end position="225"/>
    </location>
</feature>
<dbReference type="RefSeq" id="WP_080460456.1">
    <property type="nucleotide sequence ID" value="NZ_JXMW01000010.1"/>
</dbReference>
<dbReference type="InterPro" id="IPR038731">
    <property type="entry name" value="RgtA/B/C-like"/>
</dbReference>
<proteinExistence type="predicted"/>
<evidence type="ECO:0000256" key="1">
    <source>
        <dbReference type="SAM" id="MobiDB-lite"/>
    </source>
</evidence>
<feature type="transmembrane region" description="Helical" evidence="2">
    <location>
        <begin position="134"/>
        <end position="154"/>
    </location>
</feature>
<evidence type="ECO:0000256" key="2">
    <source>
        <dbReference type="SAM" id="Phobius"/>
    </source>
</evidence>
<evidence type="ECO:0000259" key="3">
    <source>
        <dbReference type="Pfam" id="PF13231"/>
    </source>
</evidence>
<feature type="transmembrane region" description="Helical" evidence="2">
    <location>
        <begin position="334"/>
        <end position="356"/>
    </location>
</feature>
<keyword evidence="2" id="KW-0472">Membrane</keyword>
<feature type="transmembrane region" description="Helical" evidence="2">
    <location>
        <begin position="252"/>
        <end position="272"/>
    </location>
</feature>
<feature type="compositionally biased region" description="Low complexity" evidence="1">
    <location>
        <begin position="558"/>
        <end position="586"/>
    </location>
</feature>
<dbReference type="Proteomes" id="UP000191661">
    <property type="component" value="Unassembled WGS sequence"/>
</dbReference>
<feature type="transmembrane region" description="Helical" evidence="2">
    <location>
        <begin position="472"/>
        <end position="492"/>
    </location>
</feature>
<feature type="transmembrane region" description="Helical" evidence="2">
    <location>
        <begin position="32"/>
        <end position="50"/>
    </location>
</feature>
<gene>
    <name evidence="4" type="ORF">MBBAR_10c01070</name>
</gene>
<dbReference type="GO" id="GO:0016740">
    <property type="term" value="F:transferase activity"/>
    <property type="evidence" value="ECO:0007669"/>
    <property type="project" value="UniProtKB-KW"/>
</dbReference>
<organism evidence="4 5">
    <name type="scientific">Methanobrevibacter arboriphilus JCM 13429 = DSM 1125</name>
    <dbReference type="NCBI Taxonomy" id="1300164"/>
    <lineage>
        <taxon>Archaea</taxon>
        <taxon>Methanobacteriati</taxon>
        <taxon>Methanobacteriota</taxon>
        <taxon>Methanomada group</taxon>
        <taxon>Methanobacteria</taxon>
        <taxon>Methanobacteriales</taxon>
        <taxon>Methanobacteriaceae</taxon>
        <taxon>Methanobrevibacter</taxon>
    </lineage>
</organism>
<dbReference type="Pfam" id="PF13231">
    <property type="entry name" value="PMT_2"/>
    <property type="match status" value="1"/>
</dbReference>
<accession>A0A1V6N2N7</accession>
<name>A0A1V6N2N7_METAZ</name>
<feature type="transmembrane region" description="Helical" evidence="2">
    <location>
        <begin position="106"/>
        <end position="127"/>
    </location>
</feature>
<protein>
    <submittedName>
        <fullName evidence="4">Glycosyltransferase, family 83</fullName>
    </submittedName>
</protein>
<keyword evidence="5" id="KW-1185">Reference proteome</keyword>
<keyword evidence="4" id="KW-0808">Transferase</keyword>
<feature type="transmembrane region" description="Helical" evidence="2">
    <location>
        <begin position="392"/>
        <end position="410"/>
    </location>
</feature>
<keyword evidence="2" id="KW-1133">Transmembrane helix</keyword>
<dbReference type="AlphaFoldDB" id="A0A1V6N2N7"/>
<keyword evidence="2" id="KW-0812">Transmembrane</keyword>
<feature type="transmembrane region" description="Helical" evidence="2">
    <location>
        <begin position="498"/>
        <end position="518"/>
    </location>
</feature>
<feature type="domain" description="Glycosyltransferase RgtA/B/C/D-like" evidence="3">
    <location>
        <begin position="88"/>
        <end position="215"/>
    </location>
</feature>
<feature type="region of interest" description="Disordered" evidence="1">
    <location>
        <begin position="540"/>
        <end position="586"/>
    </location>
</feature>
<feature type="compositionally biased region" description="Basic and acidic residues" evidence="1">
    <location>
        <begin position="546"/>
        <end position="557"/>
    </location>
</feature>
<feature type="transmembrane region" description="Helical" evidence="2">
    <location>
        <begin position="160"/>
        <end position="177"/>
    </location>
</feature>
<dbReference type="OrthoDB" id="71427at2157"/>
<evidence type="ECO:0000313" key="4">
    <source>
        <dbReference type="EMBL" id="OQD58766.1"/>
    </source>
</evidence>
<dbReference type="EMBL" id="JXMW01000010">
    <property type="protein sequence ID" value="OQD58766.1"/>
    <property type="molecule type" value="Genomic_DNA"/>
</dbReference>
<feature type="transmembrane region" description="Helical" evidence="2">
    <location>
        <begin position="416"/>
        <end position="436"/>
    </location>
</feature>
<sequence length="737" mass="85120">MSENNISENNIINKINKNKVYKNKIYKYKIDILFILIIAIFTSSLVYLLINANNQLGIYCSDVFIYLTNSLNIAGYPLGKTSNLYLSPVICIITSFIFKLGYIDQVAIFTVTGIFFPIASIGAYLLFKLKLNRIISLFGAILFSSFSLNILWTANGTMDIPAIAISIWIIYFTILAVNKNPKYFLLAFPLFVIGFFTRYTVGFILPLMFLYILFEIDTIGKLSVLRYKNFKNFKKSILASLKKLIKSNSFKYFLVGILISLVIFSLFLVFLANKGTDLTFITQTQNVVSGDKGSSIDPGFKPDAYFYIENLGNFISSSSVEFHDLIPVLKNPGILSYFILALISGGALLYILELIFRSIRNHRNKNNTKNRKDYENKNNYENEIKKYPKKTIYLKVLLVIIITSTIIFTYKQVSSIISEILFLINILLIFNILNYISSSNNPNNPNNLNYPNYPNSKNYNDSNNFIKPIKGLNFNLLMISWFFIYLIFFSFSDVKVDRYFITVMPVIAYFGAYCLDFLSSKFIEFLKSYKNKKQLQKAFSIKNSKNNKDNKDNKDNNSENNNSMENNINNINNNSENNNYIENNINNNTNINNSNINNNSNKNSNSINNNYDNIDKNLVQSLIAIILILVFIISAFSSVGIIPSKNKDIDGPIIISDWLKNYDPNYDNKVIWTYNTRYYTWYLMMNVGAAYEKDIPKLEKNNVTYYISRNISKENYTIENYTIIKKYNNINLYKRNR</sequence>
<evidence type="ECO:0000313" key="5">
    <source>
        <dbReference type="Proteomes" id="UP000191661"/>
    </source>
</evidence>
<feature type="transmembrane region" description="Helical" evidence="2">
    <location>
        <begin position="56"/>
        <end position="76"/>
    </location>
</feature>
<feature type="transmembrane region" description="Helical" evidence="2">
    <location>
        <begin position="622"/>
        <end position="642"/>
    </location>
</feature>